<dbReference type="InterPro" id="IPR003660">
    <property type="entry name" value="HAMP_dom"/>
</dbReference>
<keyword evidence="7 14" id="KW-0812">Transmembrane</keyword>
<evidence type="ECO:0000256" key="5">
    <source>
        <dbReference type="ARBA" id="ARBA00022553"/>
    </source>
</evidence>
<keyword evidence="5" id="KW-0597">Phosphoprotein</keyword>
<keyword evidence="6" id="KW-0808">Transferase</keyword>
<reference evidence="17 18" key="1">
    <citation type="submission" date="2023-07" db="EMBL/GenBank/DDBJ databases">
        <title>Genomic Encyclopedia of Type Strains, Phase IV (KMG-IV): sequencing the most valuable type-strain genomes for metagenomic binning, comparative biology and taxonomic classification.</title>
        <authorList>
            <person name="Goeker M."/>
        </authorList>
    </citation>
    <scope>NUCLEOTIDE SEQUENCE [LARGE SCALE GENOMIC DNA]</scope>
    <source>
        <strain evidence="17 18">DSM 23948</strain>
    </source>
</reference>
<comment type="caution">
    <text evidence="17">The sequence shown here is derived from an EMBL/GenBank/DDBJ whole genome shotgun (WGS) entry which is preliminary data.</text>
</comment>
<evidence type="ECO:0000256" key="8">
    <source>
        <dbReference type="ARBA" id="ARBA00022741"/>
    </source>
</evidence>
<comment type="catalytic activity">
    <reaction evidence="1">
        <text>ATP + protein L-histidine = ADP + protein N-phospho-L-histidine.</text>
        <dbReference type="EC" id="2.7.13.3"/>
    </reaction>
</comment>
<evidence type="ECO:0000256" key="3">
    <source>
        <dbReference type="ARBA" id="ARBA00012438"/>
    </source>
</evidence>
<evidence type="ECO:0000256" key="14">
    <source>
        <dbReference type="SAM" id="Phobius"/>
    </source>
</evidence>
<dbReference type="PROSITE" id="PS50109">
    <property type="entry name" value="HIS_KIN"/>
    <property type="match status" value="1"/>
</dbReference>
<evidence type="ECO:0000256" key="1">
    <source>
        <dbReference type="ARBA" id="ARBA00000085"/>
    </source>
</evidence>
<dbReference type="RefSeq" id="WP_307148668.1">
    <property type="nucleotide sequence ID" value="NZ_JAUSTU010000001.1"/>
</dbReference>
<keyword evidence="12" id="KW-0902">Two-component regulatory system</keyword>
<dbReference type="PRINTS" id="PR00344">
    <property type="entry name" value="BCTRLSENSOR"/>
</dbReference>
<keyword evidence="8" id="KW-0547">Nucleotide-binding</keyword>
<dbReference type="Pfam" id="PF00512">
    <property type="entry name" value="HisKA"/>
    <property type="match status" value="1"/>
</dbReference>
<protein>
    <recommendedName>
        <fullName evidence="3">histidine kinase</fullName>
        <ecNumber evidence="3">2.7.13.3</ecNumber>
    </recommendedName>
</protein>
<keyword evidence="18" id="KW-1185">Reference proteome</keyword>
<proteinExistence type="predicted"/>
<organism evidence="17 18">
    <name type="scientific">Anoxybacillus andreesenii</name>
    <dbReference type="NCBI Taxonomy" id="1325932"/>
    <lineage>
        <taxon>Bacteria</taxon>
        <taxon>Bacillati</taxon>
        <taxon>Bacillota</taxon>
        <taxon>Bacilli</taxon>
        <taxon>Bacillales</taxon>
        <taxon>Anoxybacillaceae</taxon>
        <taxon>Anoxybacillus</taxon>
    </lineage>
</organism>
<evidence type="ECO:0000256" key="13">
    <source>
        <dbReference type="ARBA" id="ARBA00023136"/>
    </source>
</evidence>
<evidence type="ECO:0000256" key="6">
    <source>
        <dbReference type="ARBA" id="ARBA00022679"/>
    </source>
</evidence>
<feature type="domain" description="HAMP" evidence="16">
    <location>
        <begin position="172"/>
        <end position="224"/>
    </location>
</feature>
<name>A0ABT9UZG9_9BACL</name>
<evidence type="ECO:0000259" key="15">
    <source>
        <dbReference type="PROSITE" id="PS50109"/>
    </source>
</evidence>
<keyword evidence="10" id="KW-0067">ATP-binding</keyword>
<evidence type="ECO:0000313" key="17">
    <source>
        <dbReference type="EMBL" id="MDQ0154052.1"/>
    </source>
</evidence>
<dbReference type="Gene3D" id="1.10.8.500">
    <property type="entry name" value="HAMP domain in histidine kinase"/>
    <property type="match status" value="1"/>
</dbReference>
<comment type="subcellular location">
    <subcellularLocation>
        <location evidence="2">Cell membrane</location>
        <topology evidence="2">Multi-pass membrane protein</topology>
    </subcellularLocation>
</comment>
<evidence type="ECO:0000256" key="12">
    <source>
        <dbReference type="ARBA" id="ARBA00023012"/>
    </source>
</evidence>
<keyword evidence="13 14" id="KW-0472">Membrane</keyword>
<dbReference type="SMART" id="SM00387">
    <property type="entry name" value="HATPase_c"/>
    <property type="match status" value="1"/>
</dbReference>
<dbReference type="CDD" id="cd00082">
    <property type="entry name" value="HisKA"/>
    <property type="match status" value="1"/>
</dbReference>
<dbReference type="SUPFAM" id="SSF55874">
    <property type="entry name" value="ATPase domain of HSP90 chaperone/DNA topoisomerase II/histidine kinase"/>
    <property type="match status" value="1"/>
</dbReference>
<evidence type="ECO:0000256" key="2">
    <source>
        <dbReference type="ARBA" id="ARBA00004651"/>
    </source>
</evidence>
<evidence type="ECO:0000256" key="10">
    <source>
        <dbReference type="ARBA" id="ARBA00022840"/>
    </source>
</evidence>
<dbReference type="Gene3D" id="3.30.450.20">
    <property type="entry name" value="PAS domain"/>
    <property type="match status" value="1"/>
</dbReference>
<dbReference type="Gene3D" id="3.30.565.10">
    <property type="entry name" value="Histidine kinase-like ATPase, C-terminal domain"/>
    <property type="match status" value="1"/>
</dbReference>
<dbReference type="PANTHER" id="PTHR45528:SF1">
    <property type="entry name" value="SENSOR HISTIDINE KINASE CPXA"/>
    <property type="match status" value="1"/>
</dbReference>
<feature type="transmembrane region" description="Helical" evidence="14">
    <location>
        <begin position="6"/>
        <end position="22"/>
    </location>
</feature>
<dbReference type="InterPro" id="IPR050398">
    <property type="entry name" value="HssS/ArlS-like"/>
</dbReference>
<dbReference type="Pfam" id="PF00672">
    <property type="entry name" value="HAMP"/>
    <property type="match status" value="1"/>
</dbReference>
<feature type="domain" description="Histidine kinase" evidence="15">
    <location>
        <begin position="232"/>
        <end position="441"/>
    </location>
</feature>
<evidence type="ECO:0000256" key="4">
    <source>
        <dbReference type="ARBA" id="ARBA00022475"/>
    </source>
</evidence>
<evidence type="ECO:0000259" key="16">
    <source>
        <dbReference type="PROSITE" id="PS50885"/>
    </source>
</evidence>
<accession>A0ABT9UZG9</accession>
<evidence type="ECO:0000256" key="9">
    <source>
        <dbReference type="ARBA" id="ARBA00022777"/>
    </source>
</evidence>
<dbReference type="PROSITE" id="PS50885">
    <property type="entry name" value="HAMP"/>
    <property type="match status" value="1"/>
</dbReference>
<dbReference type="SUPFAM" id="SSF47384">
    <property type="entry name" value="Homodimeric domain of signal transducing histidine kinase"/>
    <property type="match status" value="1"/>
</dbReference>
<keyword evidence="9 17" id="KW-0418">Kinase</keyword>
<dbReference type="EC" id="2.7.13.3" evidence="3"/>
<dbReference type="GO" id="GO:0016301">
    <property type="term" value="F:kinase activity"/>
    <property type="evidence" value="ECO:0007669"/>
    <property type="project" value="UniProtKB-KW"/>
</dbReference>
<dbReference type="InterPro" id="IPR029151">
    <property type="entry name" value="Sensor-like_sf"/>
</dbReference>
<evidence type="ECO:0000313" key="18">
    <source>
        <dbReference type="Proteomes" id="UP001231362"/>
    </source>
</evidence>
<dbReference type="InterPro" id="IPR036097">
    <property type="entry name" value="HisK_dim/P_sf"/>
</dbReference>
<dbReference type="InterPro" id="IPR004358">
    <property type="entry name" value="Sig_transdc_His_kin-like_C"/>
</dbReference>
<dbReference type="InterPro" id="IPR005467">
    <property type="entry name" value="His_kinase_dom"/>
</dbReference>
<dbReference type="SUPFAM" id="SSF158472">
    <property type="entry name" value="HAMP domain-like"/>
    <property type="match status" value="1"/>
</dbReference>
<dbReference type="InterPro" id="IPR003594">
    <property type="entry name" value="HATPase_dom"/>
</dbReference>
<sequence length="441" mass="49151">MIIITVVIFEAFILFALRYYYVEGVKQTLRDQGAVFTSFYERDLQNESFGERASLLLQSFNFLIDAHIQVVDPNGEIIAENYRSSANNLTAFEDVSTALSGKTGYYKGLLDNEKILSVSYPLSMKQNKYGAIRLTTSMEPIEQVFQQNAWRLVSIGLLVIAIAVTISYFIANSITKPLKVITTAAEQMAVGDFSTRISNKNTDEIGKLANTLNYMAEQVEKHERLKNEFIASVSHELRTPLTSVKGWAITLHSMSEDVFIKEGLEIISNESERLSLMLGDLLDLSSLSSGKVEYQFKEVSIDMLLDQVVTQLLPRAERQGIHLEKVGDADVTIKGDFNRLKQVFINLLDNSLKFTPADGNIMISVEIKHPNVFISIIDSGEGIPPEELQLVKEKFHKGRSTMSGTGLGLAICQEIIHVHQGKITLTSKVGMGTTVEIMLPL</sequence>
<gene>
    <name evidence="17" type="ORF">J2S07_000350</name>
</gene>
<dbReference type="InterPro" id="IPR003661">
    <property type="entry name" value="HisK_dim/P_dom"/>
</dbReference>
<dbReference type="InterPro" id="IPR036890">
    <property type="entry name" value="HATPase_C_sf"/>
</dbReference>
<dbReference type="Pfam" id="PF02518">
    <property type="entry name" value="HATPase_c"/>
    <property type="match status" value="1"/>
</dbReference>
<dbReference type="SMART" id="SM00388">
    <property type="entry name" value="HisKA"/>
    <property type="match status" value="1"/>
</dbReference>
<dbReference type="PANTHER" id="PTHR45528">
    <property type="entry name" value="SENSOR HISTIDINE KINASE CPXA"/>
    <property type="match status" value="1"/>
</dbReference>
<feature type="transmembrane region" description="Helical" evidence="14">
    <location>
        <begin position="152"/>
        <end position="171"/>
    </location>
</feature>
<dbReference type="SUPFAM" id="SSF103190">
    <property type="entry name" value="Sensory domain-like"/>
    <property type="match status" value="1"/>
</dbReference>
<dbReference type="SMART" id="SM00304">
    <property type="entry name" value="HAMP"/>
    <property type="match status" value="1"/>
</dbReference>
<keyword evidence="11 14" id="KW-1133">Transmembrane helix</keyword>
<dbReference type="CDD" id="cd06225">
    <property type="entry name" value="HAMP"/>
    <property type="match status" value="1"/>
</dbReference>
<dbReference type="Gene3D" id="1.10.287.130">
    <property type="match status" value="1"/>
</dbReference>
<evidence type="ECO:0000256" key="7">
    <source>
        <dbReference type="ARBA" id="ARBA00022692"/>
    </source>
</evidence>
<evidence type="ECO:0000256" key="11">
    <source>
        <dbReference type="ARBA" id="ARBA00022989"/>
    </source>
</evidence>
<dbReference type="EMBL" id="JAUSTU010000001">
    <property type="protein sequence ID" value="MDQ0154052.1"/>
    <property type="molecule type" value="Genomic_DNA"/>
</dbReference>
<keyword evidence="4" id="KW-1003">Cell membrane</keyword>
<dbReference type="Proteomes" id="UP001231362">
    <property type="component" value="Unassembled WGS sequence"/>
</dbReference>